<dbReference type="OrthoDB" id="8196042at2759"/>
<dbReference type="AlphaFoldDB" id="A0A6S7K4B0"/>
<protein>
    <submittedName>
        <fullName evidence="5">ETS-related transcription factor Elf-4-like</fullName>
    </submittedName>
</protein>
<dbReference type="GO" id="GO:0030154">
    <property type="term" value="P:cell differentiation"/>
    <property type="evidence" value="ECO:0007669"/>
    <property type="project" value="TreeGrafter"/>
</dbReference>
<keyword evidence="2 3" id="KW-0238">DNA-binding</keyword>
<name>A0A6S7K4B0_PARCT</name>
<dbReference type="GO" id="GO:0000981">
    <property type="term" value="F:DNA-binding transcription factor activity, RNA polymerase II-specific"/>
    <property type="evidence" value="ECO:0007669"/>
    <property type="project" value="TreeGrafter"/>
</dbReference>
<dbReference type="PROSITE" id="PS50061">
    <property type="entry name" value="ETS_DOMAIN_3"/>
    <property type="match status" value="1"/>
</dbReference>
<dbReference type="InterPro" id="IPR000418">
    <property type="entry name" value="Ets_dom"/>
</dbReference>
<keyword evidence="6" id="KW-1185">Reference proteome</keyword>
<dbReference type="SMART" id="SM00413">
    <property type="entry name" value="ETS"/>
    <property type="match status" value="1"/>
</dbReference>
<dbReference type="InterPro" id="IPR046328">
    <property type="entry name" value="ETS_fam"/>
</dbReference>
<organism evidence="5 6">
    <name type="scientific">Paramuricea clavata</name>
    <name type="common">Red gorgonian</name>
    <name type="synonym">Violescent sea-whip</name>
    <dbReference type="NCBI Taxonomy" id="317549"/>
    <lineage>
        <taxon>Eukaryota</taxon>
        <taxon>Metazoa</taxon>
        <taxon>Cnidaria</taxon>
        <taxon>Anthozoa</taxon>
        <taxon>Octocorallia</taxon>
        <taxon>Malacalcyonacea</taxon>
        <taxon>Plexauridae</taxon>
        <taxon>Paramuricea</taxon>
    </lineage>
</organism>
<dbReference type="GO" id="GO:0005634">
    <property type="term" value="C:nucleus"/>
    <property type="evidence" value="ECO:0007669"/>
    <property type="project" value="UniProtKB-SubCell"/>
</dbReference>
<comment type="caution">
    <text evidence="5">The sequence shown here is derived from an EMBL/GenBank/DDBJ whole genome shotgun (WGS) entry which is preliminary data.</text>
</comment>
<evidence type="ECO:0000256" key="4">
    <source>
        <dbReference type="SAM" id="MobiDB-lite"/>
    </source>
</evidence>
<evidence type="ECO:0000313" key="6">
    <source>
        <dbReference type="Proteomes" id="UP001152795"/>
    </source>
</evidence>
<dbReference type="PRINTS" id="PR00454">
    <property type="entry name" value="ETSDOMAIN"/>
</dbReference>
<accession>A0A6S7K4B0</accession>
<feature type="region of interest" description="Disordered" evidence="4">
    <location>
        <begin position="168"/>
        <end position="205"/>
    </location>
</feature>
<dbReference type="Gene3D" id="1.10.10.10">
    <property type="entry name" value="Winged helix-like DNA-binding domain superfamily/Winged helix DNA-binding domain"/>
    <property type="match status" value="1"/>
</dbReference>
<feature type="compositionally biased region" description="Acidic residues" evidence="4">
    <location>
        <begin position="177"/>
        <end position="187"/>
    </location>
</feature>
<dbReference type="PANTHER" id="PTHR11849">
    <property type="entry name" value="ETS"/>
    <property type="match status" value="1"/>
</dbReference>
<evidence type="ECO:0000313" key="5">
    <source>
        <dbReference type="EMBL" id="CAB4023142.1"/>
    </source>
</evidence>
<dbReference type="InterPro" id="IPR036390">
    <property type="entry name" value="WH_DNA-bd_sf"/>
</dbReference>
<sequence length="251" mass="28793">MHPLIFPFLLAKVRKPWQSGKYTVYLWEFLYGLLQDPECCSLITWTNKESKTFRINNAHEIAALWGTVKNRPTMDDKKLLRALRYYYKTKILKKVKGHKAVYQFLSIPYETEGCDQGANTSCKTGIPGMVVSPEHSLKDFRAITSDCSERLTNHHGISVNYLQNTKYNPERAVDNREDTEDSFDESNGDSSRAESSSESSSLSDSNMKGLYELQTDVVNNNVFDHITENMDVVFNDDSRVDIIPEDIFHID</sequence>
<evidence type="ECO:0000256" key="3">
    <source>
        <dbReference type="RuleBase" id="RU004019"/>
    </source>
</evidence>
<evidence type="ECO:0000256" key="2">
    <source>
        <dbReference type="ARBA" id="ARBA00023125"/>
    </source>
</evidence>
<evidence type="ECO:0000256" key="1">
    <source>
        <dbReference type="ARBA" id="ARBA00005562"/>
    </source>
</evidence>
<feature type="compositionally biased region" description="Low complexity" evidence="4">
    <location>
        <begin position="188"/>
        <end position="205"/>
    </location>
</feature>
<proteinExistence type="inferred from homology"/>
<comment type="subcellular location">
    <subcellularLocation>
        <location evidence="3">Nucleus</location>
    </subcellularLocation>
</comment>
<dbReference type="EMBL" id="CACRXK020012339">
    <property type="protein sequence ID" value="CAB4023142.1"/>
    <property type="molecule type" value="Genomic_DNA"/>
</dbReference>
<dbReference type="InterPro" id="IPR036388">
    <property type="entry name" value="WH-like_DNA-bd_sf"/>
</dbReference>
<dbReference type="Pfam" id="PF00178">
    <property type="entry name" value="Ets"/>
    <property type="match status" value="1"/>
</dbReference>
<dbReference type="Proteomes" id="UP001152795">
    <property type="component" value="Unassembled WGS sequence"/>
</dbReference>
<comment type="similarity">
    <text evidence="1 3">Belongs to the ETS family.</text>
</comment>
<gene>
    <name evidence="5" type="ORF">PACLA_8A007293</name>
</gene>
<dbReference type="SUPFAM" id="SSF46785">
    <property type="entry name" value="Winged helix' DNA-binding domain"/>
    <property type="match status" value="1"/>
</dbReference>
<keyword evidence="3" id="KW-0539">Nucleus</keyword>
<reference evidence="5" key="1">
    <citation type="submission" date="2020-04" db="EMBL/GenBank/DDBJ databases">
        <authorList>
            <person name="Alioto T."/>
            <person name="Alioto T."/>
            <person name="Gomez Garrido J."/>
        </authorList>
    </citation>
    <scope>NUCLEOTIDE SEQUENCE</scope>
    <source>
        <strain evidence="5">A484AB</strain>
    </source>
</reference>
<dbReference type="GO" id="GO:0043565">
    <property type="term" value="F:sequence-specific DNA binding"/>
    <property type="evidence" value="ECO:0007669"/>
    <property type="project" value="InterPro"/>
</dbReference>